<evidence type="ECO:0000256" key="3">
    <source>
        <dbReference type="SAM" id="Phobius"/>
    </source>
</evidence>
<dbReference type="Pfam" id="PF25917">
    <property type="entry name" value="BSH_RND"/>
    <property type="match status" value="1"/>
</dbReference>
<name>G5ILF4_9FIRM</name>
<protein>
    <submittedName>
        <fullName evidence="6">Uncharacterized protein</fullName>
    </submittedName>
</protein>
<dbReference type="AlphaFoldDB" id="G5ILF4"/>
<feature type="region of interest" description="Disordered" evidence="2">
    <location>
        <begin position="351"/>
        <end position="375"/>
    </location>
</feature>
<keyword evidence="7" id="KW-1185">Reference proteome</keyword>
<dbReference type="GO" id="GO:0015562">
    <property type="term" value="F:efflux transmembrane transporter activity"/>
    <property type="evidence" value="ECO:0007669"/>
    <property type="project" value="TreeGrafter"/>
</dbReference>
<evidence type="ECO:0000256" key="2">
    <source>
        <dbReference type="SAM" id="MobiDB-lite"/>
    </source>
</evidence>
<dbReference type="InterPro" id="IPR058637">
    <property type="entry name" value="YknX-like_C"/>
</dbReference>
<dbReference type="Gene3D" id="2.40.30.170">
    <property type="match status" value="1"/>
</dbReference>
<feature type="transmembrane region" description="Helical" evidence="3">
    <location>
        <begin position="7"/>
        <end position="26"/>
    </location>
</feature>
<dbReference type="SUPFAM" id="SSF111369">
    <property type="entry name" value="HlyD-like secretion proteins"/>
    <property type="match status" value="1"/>
</dbReference>
<organism evidence="6 7">
    <name type="scientific">Hungatella hathewayi WAL-18680</name>
    <dbReference type="NCBI Taxonomy" id="742737"/>
    <lineage>
        <taxon>Bacteria</taxon>
        <taxon>Bacillati</taxon>
        <taxon>Bacillota</taxon>
        <taxon>Clostridia</taxon>
        <taxon>Lachnospirales</taxon>
        <taxon>Lachnospiraceae</taxon>
        <taxon>Hungatella</taxon>
    </lineage>
</organism>
<dbReference type="Gene3D" id="1.10.287.470">
    <property type="entry name" value="Helix hairpin bin"/>
    <property type="match status" value="1"/>
</dbReference>
<dbReference type="NCBIfam" id="TIGR01730">
    <property type="entry name" value="RND_mfp"/>
    <property type="match status" value="1"/>
</dbReference>
<feature type="domain" description="YknX-like C-terminal permuted SH3-like" evidence="5">
    <location>
        <begin position="281"/>
        <end position="347"/>
    </location>
</feature>
<accession>G5ILF4</accession>
<dbReference type="PANTHER" id="PTHR30469:SF15">
    <property type="entry name" value="HLYD FAMILY OF SECRETION PROTEINS"/>
    <property type="match status" value="1"/>
</dbReference>
<reference evidence="6 7" key="1">
    <citation type="submission" date="2011-08" db="EMBL/GenBank/DDBJ databases">
        <title>The Genome Sequence of Clostridium hathewayi WAL-18680.</title>
        <authorList>
            <consortium name="The Broad Institute Genome Sequencing Platform"/>
            <person name="Earl A."/>
            <person name="Ward D."/>
            <person name="Feldgarden M."/>
            <person name="Gevers D."/>
            <person name="Finegold S.M."/>
            <person name="Summanen P.H."/>
            <person name="Molitoris D.R."/>
            <person name="Song M."/>
            <person name="Daigneault M."/>
            <person name="Allen-Vercoe E."/>
            <person name="Young S.K."/>
            <person name="Zeng Q."/>
            <person name="Gargeya S."/>
            <person name="Fitzgerald M."/>
            <person name="Haas B."/>
            <person name="Abouelleil A."/>
            <person name="Alvarado L."/>
            <person name="Arachchi H.M."/>
            <person name="Berlin A."/>
            <person name="Brown A."/>
            <person name="Chapman S.B."/>
            <person name="Chen Z."/>
            <person name="Dunbar C."/>
            <person name="Freedman E."/>
            <person name="Gearin G."/>
            <person name="Gellesch M."/>
            <person name="Goldberg J."/>
            <person name="Griggs A."/>
            <person name="Gujja S."/>
            <person name="Heiman D."/>
            <person name="Howarth C."/>
            <person name="Larson L."/>
            <person name="Lui A."/>
            <person name="MacDonald P.J.P."/>
            <person name="Montmayeur A."/>
            <person name="Murphy C."/>
            <person name="Neiman D."/>
            <person name="Pearson M."/>
            <person name="Priest M."/>
            <person name="Roberts A."/>
            <person name="Saif S."/>
            <person name="Shea T."/>
            <person name="Shenoy N."/>
            <person name="Sisk P."/>
            <person name="Stolte C."/>
            <person name="Sykes S."/>
            <person name="Wortman J."/>
            <person name="Nusbaum C."/>
            <person name="Birren B."/>
        </authorList>
    </citation>
    <scope>NUCLEOTIDE SEQUENCE [LARGE SCALE GENOMIC DNA]</scope>
    <source>
        <strain evidence="6 7">WAL-18680</strain>
    </source>
</reference>
<evidence type="ECO:0000259" key="4">
    <source>
        <dbReference type="Pfam" id="PF25917"/>
    </source>
</evidence>
<gene>
    <name evidence="6" type="ORF">HMPREF9473_04332</name>
</gene>
<dbReference type="Gene3D" id="2.40.50.100">
    <property type="match status" value="1"/>
</dbReference>
<evidence type="ECO:0000313" key="7">
    <source>
        <dbReference type="Proteomes" id="UP000005384"/>
    </source>
</evidence>
<keyword evidence="3" id="KW-0472">Membrane</keyword>
<keyword evidence="3" id="KW-0812">Transmembrane</keyword>
<feature type="domain" description="Multidrug resistance protein MdtA-like barrel-sandwich hybrid" evidence="4">
    <location>
        <begin position="66"/>
        <end position="190"/>
    </location>
</feature>
<dbReference type="OrthoDB" id="1859821at2"/>
<dbReference type="HOGENOM" id="CLU_018816_1_2_9"/>
<evidence type="ECO:0000256" key="1">
    <source>
        <dbReference type="ARBA" id="ARBA00009477"/>
    </source>
</evidence>
<dbReference type="InterPro" id="IPR006143">
    <property type="entry name" value="RND_pump_MFP"/>
</dbReference>
<keyword evidence="3" id="KW-1133">Transmembrane helix</keyword>
<comment type="similarity">
    <text evidence="1">Belongs to the membrane fusion protein (MFP) (TC 8.A.1) family.</text>
</comment>
<proteinExistence type="inferred from homology"/>
<dbReference type="Proteomes" id="UP000005384">
    <property type="component" value="Unassembled WGS sequence"/>
</dbReference>
<dbReference type="PATRIC" id="fig|742737.3.peg.4316"/>
<dbReference type="GO" id="GO:1990281">
    <property type="term" value="C:efflux pump complex"/>
    <property type="evidence" value="ECO:0007669"/>
    <property type="project" value="TreeGrafter"/>
</dbReference>
<evidence type="ECO:0000313" key="6">
    <source>
        <dbReference type="EMBL" id="EHI57223.1"/>
    </source>
</evidence>
<dbReference type="PANTHER" id="PTHR30469">
    <property type="entry name" value="MULTIDRUG RESISTANCE PROTEIN MDTA"/>
    <property type="match status" value="1"/>
</dbReference>
<evidence type="ECO:0000259" key="5">
    <source>
        <dbReference type="Pfam" id="PF25989"/>
    </source>
</evidence>
<dbReference type="RefSeq" id="WP_006782320.1">
    <property type="nucleotide sequence ID" value="NZ_CP040506.1"/>
</dbReference>
<sequence>MKKSAKIAIGAVVVIALGALILPRFLKPKEQSEAVAAPVVRVQNPQTGNIELSTGLIGKVEPSDLVYIIPKMGGEVTEVLVKAGDVVTEGQLLCRIDTKQVDSAKLNLDAATIALNDARTNLARMQVLYQSGDISAQAFEQVQSGVQSAQIQYDGAKLAYDMQVEYSNITAPISGVVENVDMNVHDLVSQQNLICVISGEGSKAISFSVTERVAGGLSEGDQIRVEKNGSNYDGTITEVSSMVDAATGLFKVKASVADGDALATGTSVKLYVISEKADNIMTLPIDAIYYEDGDAFVYTYDRGIVHKIPVTTGISDAEQIEILTGLTMEDQVITTWSPELYEGAPVDLAKEKAGASEMTTESETTEEPSTEVQAQ</sequence>
<dbReference type="InterPro" id="IPR058625">
    <property type="entry name" value="MdtA-like_BSH"/>
</dbReference>
<dbReference type="Pfam" id="PF25989">
    <property type="entry name" value="YknX_C"/>
    <property type="match status" value="1"/>
</dbReference>
<dbReference type="EMBL" id="ADLN01000120">
    <property type="protein sequence ID" value="EHI57223.1"/>
    <property type="molecule type" value="Genomic_DNA"/>
</dbReference>
<comment type="caution">
    <text evidence="6">The sequence shown here is derived from an EMBL/GenBank/DDBJ whole genome shotgun (WGS) entry which is preliminary data.</text>
</comment>
<dbReference type="Gene3D" id="2.40.420.20">
    <property type="match status" value="1"/>
</dbReference>